<keyword evidence="4" id="KW-0378">Hydrolase</keyword>
<protein>
    <submittedName>
        <fullName evidence="10">S1 family peptidase</fullName>
    </submittedName>
</protein>
<evidence type="ECO:0000256" key="4">
    <source>
        <dbReference type="ARBA" id="ARBA00022801"/>
    </source>
</evidence>
<dbReference type="PROSITE" id="PS00134">
    <property type="entry name" value="TRYPSIN_HIS"/>
    <property type="match status" value="1"/>
</dbReference>
<dbReference type="InterPro" id="IPR009003">
    <property type="entry name" value="Peptidase_S1_PA"/>
</dbReference>
<accession>A0ABU2P0X8</accession>
<dbReference type="InterPro" id="IPR001254">
    <property type="entry name" value="Trypsin_dom"/>
</dbReference>
<comment type="similarity">
    <text evidence="1">Belongs to the peptidase S1 family.</text>
</comment>
<dbReference type="InterPro" id="IPR001316">
    <property type="entry name" value="Pept_S1A_streptogrisin"/>
</dbReference>
<sequence length="266" mass="28618">MDKLAGIPNTSWGIDPSSNQVVIEMYDDVSAADEARIRRVAAAQGDAVRVEQRGGTLQRTYDVRGGIGIHNDSYVCSAGFNVTNSAGKRYLLTAGHCMTGGTTWYRRNGSIYLGVRSGDFDNGEDDTGDWGLIEYKNPDVRALGMVQYKDGSASQITRSRYVTDGETAKRVGTMTQDLIGMVLQPVTTVTYSDGTTLTNMIKTSHCSVNGDSGGPLFAGDAALGLVSGGNYVKQPCGDSDGQDDRVSWHTPVQRVLDVEHPELSVY</sequence>
<dbReference type="PRINTS" id="PR00861">
    <property type="entry name" value="ALYTICPTASE"/>
</dbReference>
<dbReference type="InterPro" id="IPR033116">
    <property type="entry name" value="TRYPSIN_SER"/>
</dbReference>
<keyword evidence="5" id="KW-0720">Serine protease</keyword>
<dbReference type="InterPro" id="IPR018114">
    <property type="entry name" value="TRYPSIN_HIS"/>
</dbReference>
<comment type="caution">
    <text evidence="10">The sequence shown here is derived from an EMBL/GenBank/DDBJ whole genome shotgun (WGS) entry which is preliminary data.</text>
</comment>
<dbReference type="InterPro" id="IPR043504">
    <property type="entry name" value="Peptidase_S1_PA_chymotrypsin"/>
</dbReference>
<proteinExistence type="inferred from homology"/>
<keyword evidence="6" id="KW-0865">Zymogen</keyword>
<evidence type="ECO:0000313" key="11">
    <source>
        <dbReference type="Proteomes" id="UP001183414"/>
    </source>
</evidence>
<dbReference type="Pfam" id="PF00089">
    <property type="entry name" value="Trypsin"/>
    <property type="match status" value="1"/>
</dbReference>
<reference evidence="11" key="1">
    <citation type="submission" date="2023-07" db="EMBL/GenBank/DDBJ databases">
        <title>30 novel species of actinomycetes from the DSMZ collection.</title>
        <authorList>
            <person name="Nouioui I."/>
        </authorList>
    </citation>
    <scope>NUCLEOTIDE SEQUENCE [LARGE SCALE GENOMIC DNA]</scope>
    <source>
        <strain evidence="11">DSM 42041</strain>
    </source>
</reference>
<dbReference type="Pfam" id="PF02983">
    <property type="entry name" value="Pro_Al_protease"/>
    <property type="match status" value="1"/>
</dbReference>
<keyword evidence="11" id="KW-1185">Reference proteome</keyword>
<feature type="domain" description="Peptidase S1A alpha-lytic prodomain" evidence="9">
    <location>
        <begin position="3"/>
        <end position="44"/>
    </location>
</feature>
<evidence type="ECO:0000256" key="6">
    <source>
        <dbReference type="ARBA" id="ARBA00023145"/>
    </source>
</evidence>
<feature type="domain" description="Peptidase S1" evidence="8">
    <location>
        <begin position="87"/>
        <end position="234"/>
    </location>
</feature>
<evidence type="ECO:0000256" key="5">
    <source>
        <dbReference type="ARBA" id="ARBA00022825"/>
    </source>
</evidence>
<dbReference type="PROSITE" id="PS00135">
    <property type="entry name" value="TRYPSIN_SER"/>
    <property type="match status" value="1"/>
</dbReference>
<evidence type="ECO:0000259" key="8">
    <source>
        <dbReference type="Pfam" id="PF00089"/>
    </source>
</evidence>
<evidence type="ECO:0000256" key="1">
    <source>
        <dbReference type="ARBA" id="ARBA00007664"/>
    </source>
</evidence>
<evidence type="ECO:0000256" key="3">
    <source>
        <dbReference type="ARBA" id="ARBA00022729"/>
    </source>
</evidence>
<evidence type="ECO:0000313" key="10">
    <source>
        <dbReference type="EMBL" id="MDT0382669.1"/>
    </source>
</evidence>
<organism evidence="10 11">
    <name type="scientific">Streptomyces hazeniae</name>
    <dbReference type="NCBI Taxonomy" id="3075538"/>
    <lineage>
        <taxon>Bacteria</taxon>
        <taxon>Bacillati</taxon>
        <taxon>Actinomycetota</taxon>
        <taxon>Actinomycetes</taxon>
        <taxon>Kitasatosporales</taxon>
        <taxon>Streptomycetaceae</taxon>
        <taxon>Streptomyces</taxon>
    </lineage>
</organism>
<evidence type="ECO:0000259" key="9">
    <source>
        <dbReference type="Pfam" id="PF02983"/>
    </source>
</evidence>
<keyword evidence="3" id="KW-0732">Signal</keyword>
<dbReference type="EMBL" id="JAVREQ010000049">
    <property type="protein sequence ID" value="MDT0382669.1"/>
    <property type="molecule type" value="Genomic_DNA"/>
</dbReference>
<dbReference type="RefSeq" id="WP_311676241.1">
    <property type="nucleotide sequence ID" value="NZ_JAVREQ010000049.1"/>
</dbReference>
<name>A0ABU2P0X8_9ACTN</name>
<keyword evidence="2" id="KW-0645">Protease</keyword>
<dbReference type="CDD" id="cd21112">
    <property type="entry name" value="alphaLP-like"/>
    <property type="match status" value="1"/>
</dbReference>
<evidence type="ECO:0000256" key="7">
    <source>
        <dbReference type="ARBA" id="ARBA00023157"/>
    </source>
</evidence>
<dbReference type="Proteomes" id="UP001183414">
    <property type="component" value="Unassembled WGS sequence"/>
</dbReference>
<dbReference type="SUPFAM" id="SSF50494">
    <property type="entry name" value="Trypsin-like serine proteases"/>
    <property type="match status" value="1"/>
</dbReference>
<evidence type="ECO:0000256" key="2">
    <source>
        <dbReference type="ARBA" id="ARBA00022670"/>
    </source>
</evidence>
<gene>
    <name evidence="10" type="ORF">RM572_28365</name>
</gene>
<dbReference type="Gene3D" id="2.40.10.10">
    <property type="entry name" value="Trypsin-like serine proteases"/>
    <property type="match status" value="2"/>
</dbReference>
<dbReference type="InterPro" id="IPR004236">
    <property type="entry name" value="Pept_S1_alpha_lytic"/>
</dbReference>
<keyword evidence="7" id="KW-1015">Disulfide bond</keyword>